<name>A0AAW0TLK5_SCYPA</name>
<evidence type="ECO:0000259" key="2">
    <source>
        <dbReference type="PROSITE" id="PS50158"/>
    </source>
</evidence>
<proteinExistence type="predicted"/>
<evidence type="ECO:0000313" key="3">
    <source>
        <dbReference type="EMBL" id="KAK8387531.1"/>
    </source>
</evidence>
<feature type="domain" description="CCHC-type" evidence="2">
    <location>
        <begin position="116"/>
        <end position="130"/>
    </location>
</feature>
<reference evidence="3 4" key="1">
    <citation type="submission" date="2023-03" db="EMBL/GenBank/DDBJ databases">
        <title>High-quality genome of Scylla paramamosain provides insights in environmental adaptation.</title>
        <authorList>
            <person name="Zhang L."/>
        </authorList>
    </citation>
    <scope>NUCLEOTIDE SEQUENCE [LARGE SCALE GENOMIC DNA]</scope>
    <source>
        <strain evidence="3">LZ_2023a</strain>
        <tissue evidence="3">Muscle</tissue>
    </source>
</reference>
<protein>
    <recommendedName>
        <fullName evidence="2">CCHC-type domain-containing protein</fullName>
    </recommendedName>
</protein>
<dbReference type="Pfam" id="PF00098">
    <property type="entry name" value="zf-CCHC"/>
    <property type="match status" value="1"/>
</dbReference>
<dbReference type="InterPro" id="IPR001878">
    <property type="entry name" value="Znf_CCHC"/>
</dbReference>
<dbReference type="EMBL" id="JARAKH010000030">
    <property type="protein sequence ID" value="KAK8387531.1"/>
    <property type="molecule type" value="Genomic_DNA"/>
</dbReference>
<evidence type="ECO:0000256" key="1">
    <source>
        <dbReference type="PROSITE-ProRule" id="PRU00047"/>
    </source>
</evidence>
<comment type="caution">
    <text evidence="3">The sequence shown here is derived from an EMBL/GenBank/DDBJ whole genome shotgun (WGS) entry which is preliminary data.</text>
</comment>
<dbReference type="GO" id="GO:0003676">
    <property type="term" value="F:nucleic acid binding"/>
    <property type="evidence" value="ECO:0007669"/>
    <property type="project" value="InterPro"/>
</dbReference>
<dbReference type="GO" id="GO:0008270">
    <property type="term" value="F:zinc ion binding"/>
    <property type="evidence" value="ECO:0007669"/>
    <property type="project" value="UniProtKB-KW"/>
</dbReference>
<keyword evidence="1" id="KW-0862">Zinc</keyword>
<dbReference type="SUPFAM" id="SSF57756">
    <property type="entry name" value="Retrovirus zinc finger-like domains"/>
    <property type="match status" value="1"/>
</dbReference>
<organism evidence="3 4">
    <name type="scientific">Scylla paramamosain</name>
    <name type="common">Mud crab</name>
    <dbReference type="NCBI Taxonomy" id="85552"/>
    <lineage>
        <taxon>Eukaryota</taxon>
        <taxon>Metazoa</taxon>
        <taxon>Ecdysozoa</taxon>
        <taxon>Arthropoda</taxon>
        <taxon>Crustacea</taxon>
        <taxon>Multicrustacea</taxon>
        <taxon>Malacostraca</taxon>
        <taxon>Eumalacostraca</taxon>
        <taxon>Eucarida</taxon>
        <taxon>Decapoda</taxon>
        <taxon>Pleocyemata</taxon>
        <taxon>Brachyura</taxon>
        <taxon>Eubrachyura</taxon>
        <taxon>Portunoidea</taxon>
        <taxon>Portunidae</taxon>
        <taxon>Portuninae</taxon>
        <taxon>Scylla</taxon>
    </lineage>
</organism>
<accession>A0AAW0TLK5</accession>
<dbReference type="SMART" id="SM00343">
    <property type="entry name" value="ZnF_C2HC"/>
    <property type="match status" value="2"/>
</dbReference>
<dbReference type="InterPro" id="IPR036875">
    <property type="entry name" value="Znf_CCHC_sf"/>
</dbReference>
<evidence type="ECO:0000313" key="4">
    <source>
        <dbReference type="Proteomes" id="UP001487740"/>
    </source>
</evidence>
<keyword evidence="1" id="KW-0479">Metal-binding</keyword>
<dbReference type="Proteomes" id="UP001487740">
    <property type="component" value="Unassembled WGS sequence"/>
</dbReference>
<feature type="domain" description="CCHC-type" evidence="2">
    <location>
        <begin position="87"/>
        <end position="101"/>
    </location>
</feature>
<gene>
    <name evidence="3" type="ORF">O3P69_018220</name>
</gene>
<dbReference type="Gene3D" id="4.10.60.10">
    <property type="entry name" value="Zinc finger, CCHC-type"/>
    <property type="match status" value="1"/>
</dbReference>
<dbReference type="PROSITE" id="PS50158">
    <property type="entry name" value="ZF_CCHC"/>
    <property type="match status" value="2"/>
</dbReference>
<keyword evidence="4" id="KW-1185">Reference proteome</keyword>
<dbReference type="AlphaFoldDB" id="A0AAW0TLK5"/>
<keyword evidence="1" id="KW-0863">Zinc-finger</keyword>
<sequence>MHQQLTGSEKEEYERIKAALISAFATDKFLAYEQFVARKLRDGEPVALLNRARAVLADDTLGVGSPTHVSCLSQHAAVSASCCSAVRCLYCNQPNHYARDCLAGRGARRGGRGRVRCCNCGRRGHIASTCSGNASGEVSSALASSLHHQ</sequence>